<reference evidence="2" key="1">
    <citation type="journal article" date="2020" name="mSystems">
        <title>Genome- and Community-Level Interaction Insights into Carbon Utilization and Element Cycling Functions of Hydrothermarchaeota in Hydrothermal Sediment.</title>
        <authorList>
            <person name="Zhou Z."/>
            <person name="Liu Y."/>
            <person name="Xu W."/>
            <person name="Pan J."/>
            <person name="Luo Z.H."/>
            <person name="Li M."/>
        </authorList>
    </citation>
    <scope>NUCLEOTIDE SEQUENCE [LARGE SCALE GENOMIC DNA]</scope>
    <source>
        <strain evidence="2">SpSt-143</strain>
    </source>
</reference>
<accession>A0A7V2B067</accession>
<protein>
    <recommendedName>
        <fullName evidence="3">DUF3106 domain-containing protein</fullName>
    </recommendedName>
</protein>
<sequence length="281" mass="32355">MRKIKKNRFLIGLVLAVSLSTTAQAQVDVRTRASQMADRLQLSEATARALQEAMERHAGRFDRGGFFWYVAADLARQLSDAQKAEFWQAPLYRNRNHPGRPRGRFWGKGHGWGQWHGAMPCAGMPIGMGPCRGQWHGAMPCAGMPIGMIDWLNLSEAQRDSLAVLARRHRDAMRQLEQQWRAGTLSAQAFWQQQQTLRTQYQTRLQQLLTPEQRQQLAAERQAMLEVLRLTPEQQQQLAAQALQPGPFRWAGWSLILTPEQQEIVQLYHRLWRTWQGIRAQ</sequence>
<keyword evidence="1" id="KW-0732">Signal</keyword>
<evidence type="ECO:0008006" key="3">
    <source>
        <dbReference type="Google" id="ProtNLM"/>
    </source>
</evidence>
<evidence type="ECO:0000313" key="2">
    <source>
        <dbReference type="EMBL" id="HER95894.1"/>
    </source>
</evidence>
<proteinExistence type="predicted"/>
<evidence type="ECO:0000256" key="1">
    <source>
        <dbReference type="SAM" id="SignalP"/>
    </source>
</evidence>
<organism evidence="2">
    <name type="scientific">Rhodothermus marinus</name>
    <name type="common">Rhodothermus obamensis</name>
    <dbReference type="NCBI Taxonomy" id="29549"/>
    <lineage>
        <taxon>Bacteria</taxon>
        <taxon>Pseudomonadati</taxon>
        <taxon>Rhodothermota</taxon>
        <taxon>Rhodothermia</taxon>
        <taxon>Rhodothermales</taxon>
        <taxon>Rhodothermaceae</taxon>
        <taxon>Rhodothermus</taxon>
    </lineage>
</organism>
<name>A0A7V2B067_RHOMR</name>
<dbReference type="EMBL" id="DSGB01000004">
    <property type="protein sequence ID" value="HER95894.1"/>
    <property type="molecule type" value="Genomic_DNA"/>
</dbReference>
<dbReference type="AlphaFoldDB" id="A0A7V2B067"/>
<comment type="caution">
    <text evidence="2">The sequence shown here is derived from an EMBL/GenBank/DDBJ whole genome shotgun (WGS) entry which is preliminary data.</text>
</comment>
<feature type="chain" id="PRO_5030558483" description="DUF3106 domain-containing protein" evidence="1">
    <location>
        <begin position="26"/>
        <end position="281"/>
    </location>
</feature>
<feature type="signal peptide" evidence="1">
    <location>
        <begin position="1"/>
        <end position="25"/>
    </location>
</feature>
<gene>
    <name evidence="2" type="ORF">ENO59_05185</name>
</gene>